<comment type="caution">
    <text evidence="2">The sequence shown here is derived from an EMBL/GenBank/DDBJ whole genome shotgun (WGS) entry which is preliminary data.</text>
</comment>
<reference evidence="2" key="1">
    <citation type="submission" date="2021-06" db="EMBL/GenBank/DDBJ databases">
        <authorList>
            <person name="Kallberg Y."/>
            <person name="Tangrot J."/>
            <person name="Rosling A."/>
        </authorList>
    </citation>
    <scope>NUCLEOTIDE SEQUENCE</scope>
    <source>
        <strain evidence="2">87-6 pot B 2015</strain>
    </source>
</reference>
<accession>A0A9N8VCY8</accession>
<feature type="domain" description="HMG box" evidence="1">
    <location>
        <begin position="49"/>
        <end position="103"/>
    </location>
</feature>
<evidence type="ECO:0000313" key="2">
    <source>
        <dbReference type="EMBL" id="CAG8446873.1"/>
    </source>
</evidence>
<dbReference type="SUPFAM" id="SSF47095">
    <property type="entry name" value="HMG-box"/>
    <property type="match status" value="1"/>
</dbReference>
<gene>
    <name evidence="2" type="ORF">FMOSSE_LOCUS1236</name>
</gene>
<protein>
    <submittedName>
        <fullName evidence="2">5680_t:CDS:1</fullName>
    </submittedName>
</protein>
<dbReference type="AlphaFoldDB" id="A0A9N8VCY8"/>
<sequence length="241" mass="27914">MVNRRKVMVRCKIENIIGTSRPPFPPVLTAQELLPKGEKSKNKENVRIPNAFIAYRMALVRELKSKLVPCNRSNISSHASRLWKQEPKEVKDVYRKMANDAQLLFNQIRGLTFLYEQSIPNGKFKREIESQSSPTQDFEGKVLTTKCPQYEAPMQQENVMLNPPSVLNHEQPMYYDNSVMSSPESSASSNIQTFDQSLSGQNPFFYVNTRNIVLEQRVQELENQLEFFYQLYFGGYHNYSA</sequence>
<keyword evidence="3" id="KW-1185">Reference proteome</keyword>
<dbReference type="EMBL" id="CAJVPP010000140">
    <property type="protein sequence ID" value="CAG8446873.1"/>
    <property type="molecule type" value="Genomic_DNA"/>
</dbReference>
<proteinExistence type="predicted"/>
<dbReference type="InterPro" id="IPR036910">
    <property type="entry name" value="HMG_box_dom_sf"/>
</dbReference>
<dbReference type="Gene3D" id="1.10.30.10">
    <property type="entry name" value="High mobility group box domain"/>
    <property type="match status" value="1"/>
</dbReference>
<dbReference type="Pfam" id="PF00505">
    <property type="entry name" value="HMG_box"/>
    <property type="match status" value="1"/>
</dbReference>
<evidence type="ECO:0000313" key="3">
    <source>
        <dbReference type="Proteomes" id="UP000789375"/>
    </source>
</evidence>
<organism evidence="2 3">
    <name type="scientific">Funneliformis mosseae</name>
    <name type="common">Endomycorrhizal fungus</name>
    <name type="synonym">Glomus mosseae</name>
    <dbReference type="NCBI Taxonomy" id="27381"/>
    <lineage>
        <taxon>Eukaryota</taxon>
        <taxon>Fungi</taxon>
        <taxon>Fungi incertae sedis</taxon>
        <taxon>Mucoromycota</taxon>
        <taxon>Glomeromycotina</taxon>
        <taxon>Glomeromycetes</taxon>
        <taxon>Glomerales</taxon>
        <taxon>Glomeraceae</taxon>
        <taxon>Funneliformis</taxon>
    </lineage>
</organism>
<dbReference type="Proteomes" id="UP000789375">
    <property type="component" value="Unassembled WGS sequence"/>
</dbReference>
<dbReference type="InterPro" id="IPR009071">
    <property type="entry name" value="HMG_box_dom"/>
</dbReference>
<name>A0A9N8VCY8_FUNMO</name>
<evidence type="ECO:0000259" key="1">
    <source>
        <dbReference type="Pfam" id="PF00505"/>
    </source>
</evidence>